<evidence type="ECO:0000256" key="1">
    <source>
        <dbReference type="ARBA" id="ARBA00022676"/>
    </source>
</evidence>
<dbReference type="SUPFAM" id="SSF53448">
    <property type="entry name" value="Nucleotide-diphospho-sugar transferases"/>
    <property type="match status" value="1"/>
</dbReference>
<dbReference type="PANTHER" id="PTHR22916:SF51">
    <property type="entry name" value="GLYCOSYLTRANSFERASE EPSH-RELATED"/>
    <property type="match status" value="1"/>
</dbReference>
<evidence type="ECO:0000313" key="4">
    <source>
        <dbReference type="EMBL" id="HIU39554.1"/>
    </source>
</evidence>
<dbReference type="Pfam" id="PF00535">
    <property type="entry name" value="Glycos_transf_2"/>
    <property type="match status" value="1"/>
</dbReference>
<feature type="domain" description="Glycosyltransferase 2-like" evidence="3">
    <location>
        <begin position="11"/>
        <end position="174"/>
    </location>
</feature>
<sequence length="343" mass="40021">MDSNEGKIRLSVIVPFYNAERHIAQCVRSLMAQTLWKEVEFIFVDDGSTDQSAEILKTEIAAFPHRARQIIVVRNDHNRGSAYSRQRGFDMAHGEFVVHCDADDWVDASMYADLLREADTTGADMVCTPYFLETGRKTRTVSFPSLDFPTLNDMPLDTLHCSLCTRLIRRSVLTEHDIRFFEGVDCWEDLGIIFRAMIFTRRIVIYNKPYYHYRKETADSLTTRQADRVLSDHLRFVEAADAWFALQPPELAKTYSPFIRFLQFTAKIKMLRGRHRDIHRWKTTFPESNRSILSYKNIPFFYRICFYLAHRMPECLVKALLAATSVFQKNHSLPMELCQNGKF</sequence>
<dbReference type="Proteomes" id="UP000824076">
    <property type="component" value="Unassembled WGS sequence"/>
</dbReference>
<dbReference type="InterPro" id="IPR001173">
    <property type="entry name" value="Glyco_trans_2-like"/>
</dbReference>
<evidence type="ECO:0000259" key="3">
    <source>
        <dbReference type="Pfam" id="PF00535"/>
    </source>
</evidence>
<protein>
    <submittedName>
        <fullName evidence="4">Glycosyltransferase family 2 protein</fullName>
    </submittedName>
</protein>
<accession>A0A9D1IPI4</accession>
<keyword evidence="2" id="KW-0808">Transferase</keyword>
<dbReference type="CDD" id="cd00761">
    <property type="entry name" value="Glyco_tranf_GTA_type"/>
    <property type="match status" value="1"/>
</dbReference>
<proteinExistence type="predicted"/>
<dbReference type="PANTHER" id="PTHR22916">
    <property type="entry name" value="GLYCOSYLTRANSFERASE"/>
    <property type="match status" value="1"/>
</dbReference>
<organism evidence="4 5">
    <name type="scientific">Candidatus Limisoma intestinavium</name>
    <dbReference type="NCBI Taxonomy" id="2840856"/>
    <lineage>
        <taxon>Bacteria</taxon>
        <taxon>Pseudomonadati</taxon>
        <taxon>Bacteroidota</taxon>
        <taxon>Bacteroidia</taxon>
        <taxon>Bacteroidales</taxon>
        <taxon>Candidatus Limisoma</taxon>
    </lineage>
</organism>
<comment type="caution">
    <text evidence="4">The sequence shown here is derived from an EMBL/GenBank/DDBJ whole genome shotgun (WGS) entry which is preliminary data.</text>
</comment>
<evidence type="ECO:0000313" key="5">
    <source>
        <dbReference type="Proteomes" id="UP000824076"/>
    </source>
</evidence>
<dbReference type="EMBL" id="DVMS01000219">
    <property type="protein sequence ID" value="HIU39554.1"/>
    <property type="molecule type" value="Genomic_DNA"/>
</dbReference>
<dbReference type="Gene3D" id="3.90.550.10">
    <property type="entry name" value="Spore Coat Polysaccharide Biosynthesis Protein SpsA, Chain A"/>
    <property type="match status" value="1"/>
</dbReference>
<dbReference type="GO" id="GO:0016758">
    <property type="term" value="F:hexosyltransferase activity"/>
    <property type="evidence" value="ECO:0007669"/>
    <property type="project" value="UniProtKB-ARBA"/>
</dbReference>
<reference evidence="4" key="2">
    <citation type="journal article" date="2021" name="PeerJ">
        <title>Extensive microbial diversity within the chicken gut microbiome revealed by metagenomics and culture.</title>
        <authorList>
            <person name="Gilroy R."/>
            <person name="Ravi A."/>
            <person name="Getino M."/>
            <person name="Pursley I."/>
            <person name="Horton D.L."/>
            <person name="Alikhan N.F."/>
            <person name="Baker D."/>
            <person name="Gharbi K."/>
            <person name="Hall N."/>
            <person name="Watson M."/>
            <person name="Adriaenssens E.M."/>
            <person name="Foster-Nyarko E."/>
            <person name="Jarju S."/>
            <person name="Secka A."/>
            <person name="Antonio M."/>
            <person name="Oren A."/>
            <person name="Chaudhuri R.R."/>
            <person name="La Ragione R."/>
            <person name="Hildebrand F."/>
            <person name="Pallen M.J."/>
        </authorList>
    </citation>
    <scope>NUCLEOTIDE SEQUENCE</scope>
    <source>
        <strain evidence="4">17073</strain>
    </source>
</reference>
<keyword evidence="1" id="KW-0328">Glycosyltransferase</keyword>
<dbReference type="InterPro" id="IPR029044">
    <property type="entry name" value="Nucleotide-diphossugar_trans"/>
</dbReference>
<dbReference type="AlphaFoldDB" id="A0A9D1IPI4"/>
<gene>
    <name evidence="4" type="ORF">IAD18_07810</name>
</gene>
<name>A0A9D1IPI4_9BACT</name>
<evidence type="ECO:0000256" key="2">
    <source>
        <dbReference type="ARBA" id="ARBA00022679"/>
    </source>
</evidence>
<reference evidence="4" key="1">
    <citation type="submission" date="2020-10" db="EMBL/GenBank/DDBJ databases">
        <authorList>
            <person name="Gilroy R."/>
        </authorList>
    </citation>
    <scope>NUCLEOTIDE SEQUENCE</scope>
    <source>
        <strain evidence="4">17073</strain>
    </source>
</reference>